<keyword evidence="3" id="KW-1185">Reference proteome</keyword>
<comment type="caution">
    <text evidence="2">The sequence shown here is derived from an EMBL/GenBank/DDBJ whole genome shotgun (WGS) entry which is preliminary data.</text>
</comment>
<evidence type="ECO:0000259" key="1">
    <source>
        <dbReference type="Pfam" id="PF11716"/>
    </source>
</evidence>
<dbReference type="PANTHER" id="PTHR40758">
    <property type="entry name" value="CONSERVED PROTEIN"/>
    <property type="match status" value="1"/>
</dbReference>
<evidence type="ECO:0000313" key="2">
    <source>
        <dbReference type="EMBL" id="GAA1693631.1"/>
    </source>
</evidence>
<accession>A0ABP4TTS3</accession>
<protein>
    <submittedName>
        <fullName evidence="2">Maleylpyruvate isomerase family mycothiol-dependent enzyme</fullName>
    </submittedName>
</protein>
<dbReference type="InterPro" id="IPR024344">
    <property type="entry name" value="MDMPI_metal-binding"/>
</dbReference>
<dbReference type="GO" id="GO:0016853">
    <property type="term" value="F:isomerase activity"/>
    <property type="evidence" value="ECO:0007669"/>
    <property type="project" value="UniProtKB-KW"/>
</dbReference>
<dbReference type="Pfam" id="PF11716">
    <property type="entry name" value="MDMPI_N"/>
    <property type="match status" value="1"/>
</dbReference>
<dbReference type="Proteomes" id="UP001500280">
    <property type="component" value="Unassembled WGS sequence"/>
</dbReference>
<proteinExistence type="predicted"/>
<reference evidence="3" key="1">
    <citation type="journal article" date="2019" name="Int. J. Syst. Evol. Microbiol.">
        <title>The Global Catalogue of Microorganisms (GCM) 10K type strain sequencing project: providing services to taxonomists for standard genome sequencing and annotation.</title>
        <authorList>
            <consortium name="The Broad Institute Genomics Platform"/>
            <consortium name="The Broad Institute Genome Sequencing Center for Infectious Disease"/>
            <person name="Wu L."/>
            <person name="Ma J."/>
        </authorList>
    </citation>
    <scope>NUCLEOTIDE SEQUENCE [LARGE SCALE GENOMIC DNA]</scope>
    <source>
        <strain evidence="3">JCM 14307</strain>
    </source>
</reference>
<dbReference type="PANTHER" id="PTHR40758:SF1">
    <property type="entry name" value="CONSERVED PROTEIN"/>
    <property type="match status" value="1"/>
</dbReference>
<dbReference type="SUPFAM" id="SSF109854">
    <property type="entry name" value="DinB/YfiT-like putative metalloenzymes"/>
    <property type="match status" value="1"/>
</dbReference>
<name>A0ABP4TTS3_9ACTN</name>
<feature type="domain" description="Mycothiol-dependent maleylpyruvate isomerase metal-binding" evidence="1">
    <location>
        <begin position="20"/>
        <end position="138"/>
    </location>
</feature>
<gene>
    <name evidence="2" type="ORF">GCM10009745_43970</name>
</gene>
<dbReference type="EMBL" id="BAAANF010000016">
    <property type="protein sequence ID" value="GAA1693631.1"/>
    <property type="molecule type" value="Genomic_DNA"/>
</dbReference>
<keyword evidence="2" id="KW-0413">Isomerase</keyword>
<dbReference type="NCBIfam" id="TIGR03083">
    <property type="entry name" value="maleylpyruvate isomerase family mycothiol-dependent enzyme"/>
    <property type="match status" value="1"/>
</dbReference>
<sequence>MVKGMGLPAEFYLSAEYYLEQLAAESARLREVAELGLDAPVPSCPGWTVESVVRHVAQVYLHKTEVLRLGALPKPWPPEGIDERDAFELYDESLSALTAALRQAGTTQQTWTFSPADSTSGFWYRRMAMETVVHRIDAELAHDVVTPIAAELALDGIDELLYPNLGGPWWDENWTKHPLDATVRITAEGRSWTVHADATSVTVLQGAEGEADAEIFGDPGAVYLWLWGRTSDDAVQFTGSEDVVREFRGRLTEATQ</sequence>
<evidence type="ECO:0000313" key="3">
    <source>
        <dbReference type="Proteomes" id="UP001500280"/>
    </source>
</evidence>
<organism evidence="2 3">
    <name type="scientific">Kribbella yunnanensis</name>
    <dbReference type="NCBI Taxonomy" id="190194"/>
    <lineage>
        <taxon>Bacteria</taxon>
        <taxon>Bacillati</taxon>
        <taxon>Actinomycetota</taxon>
        <taxon>Actinomycetes</taxon>
        <taxon>Propionibacteriales</taxon>
        <taxon>Kribbellaceae</taxon>
        <taxon>Kribbella</taxon>
    </lineage>
</organism>
<dbReference type="InterPro" id="IPR017517">
    <property type="entry name" value="Maleyloyr_isom"/>
</dbReference>
<dbReference type="InterPro" id="IPR034660">
    <property type="entry name" value="DinB/YfiT-like"/>
</dbReference>